<sequence length="357" mass="37444">MILAAVAVMAGGCFAVPVVAVFREPEPVRQWLAVAGLLILAIAYAVALFAERSPAVRRWGFATATAVSIPLVAPAGPGDMFTWAWLGGAAAGFAPLLFAGRLRWVAPAVIVAATVVAGVFTGGSPLVHGLIAAALAGTILATIVLPSRLWDLLLQARAGREARARLAVSEERLRFARDVHDLLGHRLAVIALKAELAARLSGTDPERAACEAAEAQNLATSALSEVREAVHGYREVDLGDQLLAVENVLRDAGIRCTVRQPEDDPPAGTATQLALALREACTNVLRHSTAGWCTIEIRRDPEEVRMTIANDGAGKAVADGLGFGLRGTSERLAGLGGTLRTRREGDVFTLDISVPAP</sequence>
<dbReference type="Proteomes" id="UP000093695">
    <property type="component" value="Chromosome"/>
</dbReference>
<keyword evidence="4" id="KW-1133">Transmembrane helix</keyword>
<dbReference type="EMBL" id="CP016174">
    <property type="protein sequence ID" value="ANN21623.1"/>
    <property type="molecule type" value="Genomic_DNA"/>
</dbReference>
<dbReference type="InterPro" id="IPR011712">
    <property type="entry name" value="Sig_transdc_His_kin_sub3_dim/P"/>
</dbReference>
<dbReference type="CDD" id="cd16917">
    <property type="entry name" value="HATPase_UhpB-NarQ-NarX-like"/>
    <property type="match status" value="1"/>
</dbReference>
<dbReference type="GO" id="GO:0000155">
    <property type="term" value="F:phosphorelay sensor kinase activity"/>
    <property type="evidence" value="ECO:0007669"/>
    <property type="project" value="InterPro"/>
</dbReference>
<evidence type="ECO:0000256" key="2">
    <source>
        <dbReference type="ARBA" id="ARBA00022777"/>
    </source>
</evidence>
<evidence type="ECO:0000256" key="1">
    <source>
        <dbReference type="ARBA" id="ARBA00022679"/>
    </source>
</evidence>
<dbReference type="Pfam" id="PF02518">
    <property type="entry name" value="HATPase_c"/>
    <property type="match status" value="1"/>
</dbReference>
<dbReference type="InterPro" id="IPR003594">
    <property type="entry name" value="HATPase_dom"/>
</dbReference>
<feature type="transmembrane region" description="Helical" evidence="4">
    <location>
        <begin position="31"/>
        <end position="50"/>
    </location>
</feature>
<keyword evidence="4" id="KW-0472">Membrane</keyword>
<dbReference type="SUPFAM" id="SSF55874">
    <property type="entry name" value="ATPase domain of HSP90 chaperone/DNA topoisomerase II/histidine kinase"/>
    <property type="match status" value="1"/>
</dbReference>
<keyword evidence="4" id="KW-0812">Transmembrane</keyword>
<evidence type="ECO:0000256" key="3">
    <source>
        <dbReference type="ARBA" id="ARBA00023012"/>
    </source>
</evidence>
<feature type="transmembrane region" description="Helical" evidence="4">
    <location>
        <begin position="82"/>
        <end position="99"/>
    </location>
</feature>
<keyword evidence="2 7" id="KW-0418">Kinase</keyword>
<protein>
    <submittedName>
        <fullName evidence="7">Histidine kinase</fullName>
    </submittedName>
</protein>
<evidence type="ECO:0000313" key="8">
    <source>
        <dbReference type="Proteomes" id="UP000093695"/>
    </source>
</evidence>
<feature type="domain" description="Signal transduction histidine kinase subgroup 3 dimerisation and phosphoacceptor" evidence="6">
    <location>
        <begin position="171"/>
        <end position="238"/>
    </location>
</feature>
<feature type="transmembrane region" description="Helical" evidence="4">
    <location>
        <begin position="104"/>
        <end position="123"/>
    </location>
</feature>
<dbReference type="KEGG" id="aori:SD37_08030"/>
<keyword evidence="3" id="KW-0902">Two-component regulatory system</keyword>
<evidence type="ECO:0000259" key="6">
    <source>
        <dbReference type="Pfam" id="PF07730"/>
    </source>
</evidence>
<feature type="domain" description="Histidine kinase/HSP90-like ATPase" evidence="5">
    <location>
        <begin position="270"/>
        <end position="352"/>
    </location>
</feature>
<accession>A0A193CB82</accession>
<dbReference type="Gene3D" id="3.30.565.10">
    <property type="entry name" value="Histidine kinase-like ATPase, C-terminal domain"/>
    <property type="match status" value="1"/>
</dbReference>
<dbReference type="AlphaFoldDB" id="A0A193CB82"/>
<dbReference type="PANTHER" id="PTHR24421">
    <property type="entry name" value="NITRATE/NITRITE SENSOR PROTEIN NARX-RELATED"/>
    <property type="match status" value="1"/>
</dbReference>
<evidence type="ECO:0000313" key="7">
    <source>
        <dbReference type="EMBL" id="ANN21623.1"/>
    </source>
</evidence>
<keyword evidence="8" id="KW-1185">Reference proteome</keyword>
<dbReference type="eggNOG" id="COG4585">
    <property type="taxonomic scope" value="Bacteria"/>
</dbReference>
<dbReference type="GO" id="GO:0016020">
    <property type="term" value="C:membrane"/>
    <property type="evidence" value="ECO:0007669"/>
    <property type="project" value="InterPro"/>
</dbReference>
<reference evidence="7 8" key="1">
    <citation type="journal article" date="2015" name="Genome Announc.">
        <title>Draft Genome Sequence of Norvancomycin-Producing Strain Amycolatopsis orientalis CPCC200066.</title>
        <authorList>
            <person name="Lei X."/>
            <person name="Yuan F."/>
            <person name="Shi Y."/>
            <person name="Li X."/>
            <person name="Wang L."/>
            <person name="Hong B."/>
        </authorList>
    </citation>
    <scope>NUCLEOTIDE SEQUENCE [LARGE SCALE GENOMIC DNA]</scope>
    <source>
        <strain evidence="7 8">B-37</strain>
    </source>
</reference>
<keyword evidence="1" id="KW-0808">Transferase</keyword>
<organism evidence="7 8">
    <name type="scientific">Amycolatopsis orientalis</name>
    <name type="common">Nocardia orientalis</name>
    <dbReference type="NCBI Taxonomy" id="31958"/>
    <lineage>
        <taxon>Bacteria</taxon>
        <taxon>Bacillati</taxon>
        <taxon>Actinomycetota</taxon>
        <taxon>Actinomycetes</taxon>
        <taxon>Pseudonocardiales</taxon>
        <taxon>Pseudonocardiaceae</taxon>
        <taxon>Amycolatopsis</taxon>
    </lineage>
</organism>
<dbReference type="GO" id="GO:0046983">
    <property type="term" value="F:protein dimerization activity"/>
    <property type="evidence" value="ECO:0007669"/>
    <property type="project" value="InterPro"/>
</dbReference>
<dbReference type="STRING" id="31958.SD37_08030"/>
<feature type="transmembrane region" description="Helical" evidence="4">
    <location>
        <begin position="59"/>
        <end position="76"/>
    </location>
</feature>
<gene>
    <name evidence="7" type="ORF">SD37_08030</name>
</gene>
<proteinExistence type="predicted"/>
<feature type="transmembrane region" description="Helical" evidence="4">
    <location>
        <begin position="129"/>
        <end position="150"/>
    </location>
</feature>
<evidence type="ECO:0000256" key="4">
    <source>
        <dbReference type="SAM" id="Phobius"/>
    </source>
</evidence>
<dbReference type="Pfam" id="PF07730">
    <property type="entry name" value="HisKA_3"/>
    <property type="match status" value="1"/>
</dbReference>
<name>A0A193CB82_AMYOR</name>
<dbReference type="PANTHER" id="PTHR24421:SF63">
    <property type="entry name" value="SENSOR HISTIDINE KINASE DESK"/>
    <property type="match status" value="1"/>
</dbReference>
<dbReference type="Gene3D" id="1.20.5.1930">
    <property type="match status" value="1"/>
</dbReference>
<evidence type="ECO:0000259" key="5">
    <source>
        <dbReference type="Pfam" id="PF02518"/>
    </source>
</evidence>
<dbReference type="InterPro" id="IPR050482">
    <property type="entry name" value="Sensor_HK_TwoCompSys"/>
</dbReference>
<dbReference type="InterPro" id="IPR036890">
    <property type="entry name" value="HATPase_C_sf"/>
</dbReference>